<dbReference type="AlphaFoldDB" id="A0A645AT46"/>
<reference evidence="2" key="1">
    <citation type="submission" date="2019-08" db="EMBL/GenBank/DDBJ databases">
        <authorList>
            <person name="Kucharzyk K."/>
            <person name="Murdoch R.W."/>
            <person name="Higgins S."/>
            <person name="Loffler F."/>
        </authorList>
    </citation>
    <scope>NUCLEOTIDE SEQUENCE</scope>
</reference>
<gene>
    <name evidence="2" type="ORF">SDC9_103249</name>
</gene>
<dbReference type="GO" id="GO:0003677">
    <property type="term" value="F:DNA binding"/>
    <property type="evidence" value="ECO:0007669"/>
    <property type="project" value="InterPro"/>
</dbReference>
<dbReference type="InterPro" id="IPR005471">
    <property type="entry name" value="Tscrpt_reg_IclR_N"/>
</dbReference>
<evidence type="ECO:0000313" key="2">
    <source>
        <dbReference type="EMBL" id="MPM56445.1"/>
    </source>
</evidence>
<organism evidence="2">
    <name type="scientific">bioreactor metagenome</name>
    <dbReference type="NCBI Taxonomy" id="1076179"/>
    <lineage>
        <taxon>unclassified sequences</taxon>
        <taxon>metagenomes</taxon>
        <taxon>ecological metagenomes</taxon>
    </lineage>
</organism>
<protein>
    <recommendedName>
        <fullName evidence="1">HTH iclR-type domain-containing protein</fullName>
    </recommendedName>
</protein>
<proteinExistence type="predicted"/>
<sequence length="98" mass="11247">MKLYSNAVDVLPSELLAEVQKHWHGGYLWVPQRDRIRRREFLFKAIQSGLSAEDVAALAGISRSQVYRMAHTLGSGNPYSWKEKKSRVCKATEVLRRC</sequence>
<evidence type="ECO:0000259" key="1">
    <source>
        <dbReference type="Pfam" id="PF09339"/>
    </source>
</evidence>
<dbReference type="SUPFAM" id="SSF46689">
    <property type="entry name" value="Homeodomain-like"/>
    <property type="match status" value="1"/>
</dbReference>
<dbReference type="EMBL" id="VSSQ01015760">
    <property type="protein sequence ID" value="MPM56445.1"/>
    <property type="molecule type" value="Genomic_DNA"/>
</dbReference>
<feature type="domain" description="HTH iclR-type" evidence="1">
    <location>
        <begin position="47"/>
        <end position="73"/>
    </location>
</feature>
<comment type="caution">
    <text evidence="2">The sequence shown here is derived from an EMBL/GenBank/DDBJ whole genome shotgun (WGS) entry which is preliminary data.</text>
</comment>
<accession>A0A645AT46</accession>
<dbReference type="GO" id="GO:0006355">
    <property type="term" value="P:regulation of DNA-templated transcription"/>
    <property type="evidence" value="ECO:0007669"/>
    <property type="project" value="InterPro"/>
</dbReference>
<dbReference type="Pfam" id="PF09339">
    <property type="entry name" value="HTH_IclR"/>
    <property type="match status" value="1"/>
</dbReference>
<name>A0A645AT46_9ZZZZ</name>
<dbReference type="InterPro" id="IPR009057">
    <property type="entry name" value="Homeodomain-like_sf"/>
</dbReference>